<evidence type="ECO:0000256" key="1">
    <source>
        <dbReference type="SAM" id="Phobius"/>
    </source>
</evidence>
<accession>A0ABS6N715</accession>
<feature type="transmembrane region" description="Helical" evidence="1">
    <location>
        <begin position="82"/>
        <end position="99"/>
    </location>
</feature>
<evidence type="ECO:0000313" key="3">
    <source>
        <dbReference type="Proteomes" id="UP001166293"/>
    </source>
</evidence>
<organism evidence="2 3">
    <name type="scientific">Thalassococcus arenae</name>
    <dbReference type="NCBI Taxonomy" id="2851652"/>
    <lineage>
        <taxon>Bacteria</taxon>
        <taxon>Pseudomonadati</taxon>
        <taxon>Pseudomonadota</taxon>
        <taxon>Alphaproteobacteria</taxon>
        <taxon>Rhodobacterales</taxon>
        <taxon>Roseobacteraceae</taxon>
        <taxon>Thalassococcus</taxon>
    </lineage>
</organism>
<feature type="transmembrane region" description="Helical" evidence="1">
    <location>
        <begin position="305"/>
        <end position="330"/>
    </location>
</feature>
<reference evidence="2" key="1">
    <citation type="submission" date="2021-06" db="EMBL/GenBank/DDBJ databases">
        <title>Thalassococcus sp. CAU 1522 isolated from sea sand, Republic of Korea.</title>
        <authorList>
            <person name="Kim W."/>
        </authorList>
    </citation>
    <scope>NUCLEOTIDE SEQUENCE</scope>
    <source>
        <strain evidence="2">CAU 1522</strain>
    </source>
</reference>
<dbReference type="InterPro" id="IPR010295">
    <property type="entry name" value="DUF898"/>
</dbReference>
<dbReference type="EMBL" id="JAHRWL010000001">
    <property type="protein sequence ID" value="MBV2359809.1"/>
    <property type="molecule type" value="Genomic_DNA"/>
</dbReference>
<comment type="caution">
    <text evidence="2">The sequence shown here is derived from an EMBL/GenBank/DDBJ whole genome shotgun (WGS) entry which is preliminary data.</text>
</comment>
<sequence length="377" mass="42257">MALRTGFLTVITLGLYRFWMKTRLRRWYWSAIRIGGTPLEYVGDPIEKLLGFLIAVVILAFYIGIVNLLLMFASFSLFQGNTIAYLVSLAGVVPLWFYAQYRARRYVLARTRWRGLRFGLEPGAWGYAARALWHWALTILTAGLLWPRMTFWLEKYRTDRTSYGTERLVQDGRWQMLYPATKWLFLGFALAAATAGAAVSGNLRMSFGLGFAAAAVLAYGLVYYRVETLRRLTATKRLGDLRLTVDPSPRRILFIHVFGYLLAGLAASIPLGALGLVLVAAQSVDTLSHMGVDGDLAVLSGIDRWVIIAFSVAVYFAVFLLWSALTHALITMPVTRHYAETLRIDGTEGLRSIRQRPRDEHIEAEGFAEALDVGASI</sequence>
<protein>
    <submittedName>
        <fullName evidence="2">DUF898 domain-containing protein</fullName>
    </submittedName>
</protein>
<keyword evidence="3" id="KW-1185">Reference proteome</keyword>
<name>A0ABS6N715_9RHOB</name>
<dbReference type="Proteomes" id="UP001166293">
    <property type="component" value="Unassembled WGS sequence"/>
</dbReference>
<dbReference type="Pfam" id="PF05987">
    <property type="entry name" value="DUF898"/>
    <property type="match status" value="1"/>
</dbReference>
<feature type="transmembrane region" description="Helical" evidence="1">
    <location>
        <begin position="207"/>
        <end position="226"/>
    </location>
</feature>
<evidence type="ECO:0000313" key="2">
    <source>
        <dbReference type="EMBL" id="MBV2359809.1"/>
    </source>
</evidence>
<keyword evidence="1" id="KW-1133">Transmembrane helix</keyword>
<feature type="transmembrane region" description="Helical" evidence="1">
    <location>
        <begin position="252"/>
        <end position="281"/>
    </location>
</feature>
<keyword evidence="1" id="KW-0472">Membrane</keyword>
<proteinExistence type="predicted"/>
<feature type="transmembrane region" description="Helical" evidence="1">
    <location>
        <begin position="183"/>
        <end position="201"/>
    </location>
</feature>
<feature type="transmembrane region" description="Helical" evidence="1">
    <location>
        <begin position="49"/>
        <end position="70"/>
    </location>
</feature>
<keyword evidence="1" id="KW-0812">Transmembrane</keyword>
<gene>
    <name evidence="2" type="ORF">KUH32_08485</name>
</gene>